<dbReference type="Gene3D" id="1.25.40.340">
    <property type="match status" value="1"/>
</dbReference>
<reference evidence="22 23" key="1">
    <citation type="submission" date="2024-04" db="EMBL/GenBank/DDBJ databases">
        <authorList>
            <consortium name="Genoscope - CEA"/>
            <person name="William W."/>
        </authorList>
    </citation>
    <scope>NUCLEOTIDE SEQUENCE [LARGE SCALE GENOMIC DNA]</scope>
</reference>
<keyword evidence="7" id="KW-0808">Transferase</keyword>
<sequence length="599" mass="62827">MASDSCGNDAQSGKSCTKKLINKVLDCERECNEGLVAVNPGISLVEGQTVVVRTDVRDVVSRGKVVLISGGGSGHEPGHAGYVGKGGLTACACGSVFTSPPPGCIMAAINAACQQHKGCQVLMIVTNYTGDRLNFGIACERARVKGHKTEMVVVGEDCALDSVDHSAGRRGLAGTMFIHKIAGAMAEQGQSLEEMVSSLNVIKMKMGTIGLSLSPCSVPGSGPSFTLQADEMELGLGVHGEAGVRRMKIQTAKEAVKTMMDHMTNPKTSTHIDIKKGDRVALMVNNLGGTSVLELNIVAKEAISYLEAIGVSVDRAYCGTFMTSLEMAGVSITVLHIDDVVLEYLDYPTDAPAWRTPYLPPGEKLRKTPGLVSVEAEDVILSDDGAYKLNADFSAQVYKAVKAACLKLVSVEKELNELDKQSGDGDCGSTVALGANAILKKLGDLSKPNLPVDCPHALALSLGQITENVMGGSSGALYSLFFTSAAQELKTANLKSLTAALNAGLDAIMKYGGAKPGYRTMVDPLYAACESLKDKDLDKITTSDAIKIVAEAAQKASEDTVSMDAQAGRASYVNKTLLTKPDPGAVALSTWLKAIAESL</sequence>
<keyword evidence="10" id="KW-0067">ATP-binding</keyword>
<dbReference type="InterPro" id="IPR036117">
    <property type="entry name" value="DhaL_dom_sf"/>
</dbReference>
<evidence type="ECO:0000256" key="9">
    <source>
        <dbReference type="ARBA" id="ARBA00022777"/>
    </source>
</evidence>
<dbReference type="GO" id="GO:0019563">
    <property type="term" value="P:glycerol catabolic process"/>
    <property type="evidence" value="ECO:0007669"/>
    <property type="project" value="TreeGrafter"/>
</dbReference>
<dbReference type="GO" id="GO:0005829">
    <property type="term" value="C:cytosol"/>
    <property type="evidence" value="ECO:0007669"/>
    <property type="project" value="TreeGrafter"/>
</dbReference>
<evidence type="ECO:0000256" key="17">
    <source>
        <dbReference type="ARBA" id="ARBA00048898"/>
    </source>
</evidence>
<evidence type="ECO:0000256" key="1">
    <source>
        <dbReference type="ARBA" id="ARBA00004778"/>
    </source>
</evidence>
<dbReference type="InterPro" id="IPR012734">
    <property type="entry name" value="DhaK_ATP"/>
</dbReference>
<dbReference type="NCBIfam" id="NF011049">
    <property type="entry name" value="PRK14479.1"/>
    <property type="match status" value="1"/>
</dbReference>
<name>A0AAV2I109_LYMST</name>
<evidence type="ECO:0000313" key="22">
    <source>
        <dbReference type="EMBL" id="CAL1539418.1"/>
    </source>
</evidence>
<evidence type="ECO:0000256" key="16">
    <source>
        <dbReference type="ARBA" id="ARBA00048526"/>
    </source>
</evidence>
<evidence type="ECO:0000256" key="2">
    <source>
        <dbReference type="ARBA" id="ARBA00008757"/>
    </source>
</evidence>
<gene>
    <name evidence="22" type="ORF">GSLYS_00013218001</name>
</gene>
<evidence type="ECO:0000256" key="13">
    <source>
        <dbReference type="ARBA" id="ARBA00045490"/>
    </source>
</evidence>
<feature type="active site" description="Tele-hemiaminal-histidine intermediate" evidence="18">
    <location>
        <position position="239"/>
    </location>
</feature>
<comment type="pathway">
    <text evidence="1">Polyol metabolism; glycerol fermentation; glycerone phosphate from glycerol (oxidative route): step 2/2.</text>
</comment>
<dbReference type="SUPFAM" id="SSF82549">
    <property type="entry name" value="DAK1/DegV-like"/>
    <property type="match status" value="1"/>
</dbReference>
<feature type="binding site" evidence="19">
    <location>
        <begin position="72"/>
        <end position="75"/>
    </location>
    <ligand>
        <name>substrate</name>
    </ligand>
</feature>
<comment type="caution">
    <text evidence="22">The sequence shown here is derived from an EMBL/GenBank/DDBJ whole genome shotgun (WGS) entry which is preliminary data.</text>
</comment>
<comment type="catalytic activity">
    <reaction evidence="17">
        <text>dihydroxyacetone + ATP = dihydroxyacetone phosphate + ADP + H(+)</text>
        <dbReference type="Rhea" id="RHEA:15773"/>
        <dbReference type="ChEBI" id="CHEBI:15378"/>
        <dbReference type="ChEBI" id="CHEBI:16016"/>
        <dbReference type="ChEBI" id="CHEBI:30616"/>
        <dbReference type="ChEBI" id="CHEBI:57642"/>
        <dbReference type="ChEBI" id="CHEBI:456216"/>
        <dbReference type="EC" id="2.7.1.29"/>
    </reaction>
</comment>
<feature type="binding site" evidence="19">
    <location>
        <position position="131"/>
    </location>
    <ligand>
        <name>substrate</name>
    </ligand>
</feature>
<evidence type="ECO:0000256" key="3">
    <source>
        <dbReference type="ARBA" id="ARBA00012107"/>
    </source>
</evidence>
<dbReference type="EC" id="2.7.1.28" evidence="4"/>
<accession>A0AAV2I109</accession>
<evidence type="ECO:0000256" key="19">
    <source>
        <dbReference type="PIRSR" id="PIRSR612734-2"/>
    </source>
</evidence>
<dbReference type="NCBIfam" id="TIGR02361">
    <property type="entry name" value="dak_ATP"/>
    <property type="match status" value="1"/>
</dbReference>
<comment type="similarity">
    <text evidence="2">Belongs to the dihydroxyacetone kinase (DAK) family.</text>
</comment>
<dbReference type="PROSITE" id="PS51480">
    <property type="entry name" value="DHAL"/>
    <property type="match status" value="1"/>
</dbReference>
<dbReference type="GO" id="GO:0005524">
    <property type="term" value="F:ATP binding"/>
    <property type="evidence" value="ECO:0007669"/>
    <property type="project" value="UniProtKB-KW"/>
</dbReference>
<dbReference type="Gene3D" id="3.40.50.10440">
    <property type="entry name" value="Dihydroxyacetone kinase, domain 1"/>
    <property type="match status" value="1"/>
</dbReference>
<evidence type="ECO:0000256" key="6">
    <source>
        <dbReference type="ARBA" id="ARBA00018932"/>
    </source>
</evidence>
<evidence type="ECO:0000313" key="23">
    <source>
        <dbReference type="Proteomes" id="UP001497497"/>
    </source>
</evidence>
<evidence type="ECO:0000256" key="5">
    <source>
        <dbReference type="ARBA" id="ARBA00012578"/>
    </source>
</evidence>
<evidence type="ECO:0000256" key="11">
    <source>
        <dbReference type="ARBA" id="ARBA00023285"/>
    </source>
</evidence>
<evidence type="ECO:0000259" key="20">
    <source>
        <dbReference type="PROSITE" id="PS51480"/>
    </source>
</evidence>
<feature type="domain" description="DhaK" evidence="21">
    <location>
        <begin position="23"/>
        <end position="354"/>
    </location>
</feature>
<dbReference type="InterPro" id="IPR004006">
    <property type="entry name" value="DhaK_dom"/>
</dbReference>
<dbReference type="SUPFAM" id="SSF101473">
    <property type="entry name" value="DhaL-like"/>
    <property type="match status" value="1"/>
</dbReference>
<dbReference type="GO" id="GO:0004371">
    <property type="term" value="F:glycerone kinase activity"/>
    <property type="evidence" value="ECO:0007669"/>
    <property type="project" value="UniProtKB-EC"/>
</dbReference>
<dbReference type="Proteomes" id="UP001497497">
    <property type="component" value="Unassembled WGS sequence"/>
</dbReference>
<dbReference type="InterPro" id="IPR004007">
    <property type="entry name" value="DhaL_dom"/>
</dbReference>
<protein>
    <recommendedName>
        <fullName evidence="6">Triokinase/FMN cyclase</fullName>
        <ecNumber evidence="4">2.7.1.28</ecNumber>
        <ecNumber evidence="3">2.7.1.29</ecNumber>
        <ecNumber evidence="5">4.6.1.15</ecNumber>
    </recommendedName>
    <alternativeName>
        <fullName evidence="12">Bifunctional ATP-dependent dihydroxyacetone kinase/FAD-AMP lyase (cyclizing)</fullName>
    </alternativeName>
</protein>
<dbReference type="GO" id="GO:0034012">
    <property type="term" value="F:FAD-AMP lyase (cyclizing) activity"/>
    <property type="evidence" value="ECO:0007669"/>
    <property type="project" value="UniProtKB-EC"/>
</dbReference>
<evidence type="ECO:0000256" key="4">
    <source>
        <dbReference type="ARBA" id="ARBA00012110"/>
    </source>
</evidence>
<evidence type="ECO:0000256" key="7">
    <source>
        <dbReference type="ARBA" id="ARBA00022679"/>
    </source>
</evidence>
<keyword evidence="8" id="KW-0547">Nucleotide-binding</keyword>
<dbReference type="GO" id="GO:0050354">
    <property type="term" value="F:triokinase activity"/>
    <property type="evidence" value="ECO:0007669"/>
    <property type="project" value="UniProtKB-EC"/>
</dbReference>
<comment type="subunit">
    <text evidence="14">Homodimer. Interacts with IFIH1 (via the CARD domains), the interaction is inhibited by viral infection.</text>
</comment>
<feature type="domain" description="DhaL" evidence="20">
    <location>
        <begin position="395"/>
        <end position="597"/>
    </location>
</feature>
<dbReference type="PANTHER" id="PTHR28629:SF4">
    <property type="entry name" value="TRIOKINASE_FMN CYCLASE"/>
    <property type="match status" value="1"/>
</dbReference>
<evidence type="ECO:0000256" key="10">
    <source>
        <dbReference type="ARBA" id="ARBA00022840"/>
    </source>
</evidence>
<dbReference type="SMART" id="SM01120">
    <property type="entry name" value="Dak2"/>
    <property type="match status" value="1"/>
</dbReference>
<evidence type="ECO:0000256" key="14">
    <source>
        <dbReference type="ARBA" id="ARBA00046681"/>
    </source>
</evidence>
<dbReference type="PROSITE" id="PS51481">
    <property type="entry name" value="DHAK"/>
    <property type="match status" value="1"/>
</dbReference>
<keyword evidence="11" id="KW-0170">Cobalt</keyword>
<evidence type="ECO:0000259" key="21">
    <source>
        <dbReference type="PROSITE" id="PS51481"/>
    </source>
</evidence>
<proteinExistence type="inferred from homology"/>
<dbReference type="EC" id="2.7.1.29" evidence="3"/>
<organism evidence="22 23">
    <name type="scientific">Lymnaea stagnalis</name>
    <name type="common">Great pond snail</name>
    <name type="synonym">Helix stagnalis</name>
    <dbReference type="NCBI Taxonomy" id="6523"/>
    <lineage>
        <taxon>Eukaryota</taxon>
        <taxon>Metazoa</taxon>
        <taxon>Spiralia</taxon>
        <taxon>Lophotrochozoa</taxon>
        <taxon>Mollusca</taxon>
        <taxon>Gastropoda</taxon>
        <taxon>Heterobranchia</taxon>
        <taxon>Euthyneura</taxon>
        <taxon>Panpulmonata</taxon>
        <taxon>Hygrophila</taxon>
        <taxon>Lymnaeoidea</taxon>
        <taxon>Lymnaeidae</taxon>
        <taxon>Lymnaea</taxon>
    </lineage>
</organism>
<dbReference type="PANTHER" id="PTHR28629">
    <property type="entry name" value="TRIOKINASE/FMN CYCLASE"/>
    <property type="match status" value="1"/>
</dbReference>
<comment type="catalytic activity">
    <reaction evidence="16">
        <text>FAD = riboflavin cyclic-4',5'-phosphate + AMP + H(+)</text>
        <dbReference type="Rhea" id="RHEA:13729"/>
        <dbReference type="ChEBI" id="CHEBI:15378"/>
        <dbReference type="ChEBI" id="CHEBI:57692"/>
        <dbReference type="ChEBI" id="CHEBI:76202"/>
        <dbReference type="ChEBI" id="CHEBI:456215"/>
        <dbReference type="EC" id="4.6.1.15"/>
    </reaction>
</comment>
<evidence type="ECO:0000256" key="8">
    <source>
        <dbReference type="ARBA" id="ARBA00022741"/>
    </source>
</evidence>
<keyword evidence="23" id="KW-1185">Reference proteome</keyword>
<dbReference type="FunFam" id="3.30.1180.20:FF:000001">
    <property type="entry name" value="Dihydroxyacetone kinase 1"/>
    <property type="match status" value="1"/>
</dbReference>
<evidence type="ECO:0000256" key="12">
    <source>
        <dbReference type="ARBA" id="ARBA00032426"/>
    </source>
</evidence>
<comment type="catalytic activity">
    <reaction evidence="15">
        <text>D-glyceraldehyde + ATP = D-glyceraldehyde 3-phosphate + ADP + H(+)</text>
        <dbReference type="Rhea" id="RHEA:13941"/>
        <dbReference type="ChEBI" id="CHEBI:15378"/>
        <dbReference type="ChEBI" id="CHEBI:17378"/>
        <dbReference type="ChEBI" id="CHEBI:30616"/>
        <dbReference type="ChEBI" id="CHEBI:59776"/>
        <dbReference type="ChEBI" id="CHEBI:456216"/>
        <dbReference type="EC" id="2.7.1.28"/>
    </reaction>
</comment>
<dbReference type="Gene3D" id="3.30.1180.20">
    <property type="entry name" value="Dihydroxyacetone kinase, domain 2"/>
    <property type="match status" value="1"/>
</dbReference>
<dbReference type="AlphaFoldDB" id="A0AAV2I109"/>
<comment type="function">
    <text evidence="13">Catalyzes both the phosphorylation of dihydroxyacetone and of glyceraldehyde, and the splitting of ribonucleoside diphosphate-X compounds among which FAD is the best substrate. Represses IFIH1-mediated cellular antiviral response.</text>
</comment>
<dbReference type="EMBL" id="CAXITT010000339">
    <property type="protein sequence ID" value="CAL1539418.1"/>
    <property type="molecule type" value="Genomic_DNA"/>
</dbReference>
<dbReference type="Pfam" id="PF02734">
    <property type="entry name" value="Dak2"/>
    <property type="match status" value="1"/>
</dbReference>
<evidence type="ECO:0000256" key="18">
    <source>
        <dbReference type="PIRSR" id="PIRSR612734-1"/>
    </source>
</evidence>
<dbReference type="InterPro" id="IPR050861">
    <property type="entry name" value="Dihydroxyacetone_Kinase"/>
</dbReference>
<dbReference type="FunFam" id="1.25.40.340:FF:000001">
    <property type="entry name" value="Dihydroxyacetone kinase 1"/>
    <property type="match status" value="1"/>
</dbReference>
<dbReference type="EC" id="4.6.1.15" evidence="5"/>
<evidence type="ECO:0000256" key="15">
    <source>
        <dbReference type="ARBA" id="ARBA00047974"/>
    </source>
</evidence>
<dbReference type="FunFam" id="3.40.50.10440:FF:000001">
    <property type="entry name" value="Dihydroxyacetone kinase, DhaK subunit"/>
    <property type="match status" value="1"/>
</dbReference>
<keyword evidence="9" id="KW-0418">Kinase</keyword>
<dbReference type="Pfam" id="PF02733">
    <property type="entry name" value="Dak1"/>
    <property type="match status" value="1"/>
</dbReference>